<keyword evidence="5 7" id="KW-1133">Transmembrane helix</keyword>
<dbReference type="InterPro" id="IPR020846">
    <property type="entry name" value="MFS_dom"/>
</dbReference>
<name>A0ABN3ZEA3_BACA1</name>
<dbReference type="PROSITE" id="PS50850">
    <property type="entry name" value="MFS"/>
    <property type="match status" value="1"/>
</dbReference>
<keyword evidence="3" id="KW-1003">Cell membrane</keyword>
<evidence type="ECO:0000256" key="5">
    <source>
        <dbReference type="ARBA" id="ARBA00022989"/>
    </source>
</evidence>
<evidence type="ECO:0000256" key="1">
    <source>
        <dbReference type="ARBA" id="ARBA00004651"/>
    </source>
</evidence>
<accession>A0ABN3ZEA3</accession>
<evidence type="ECO:0000256" key="7">
    <source>
        <dbReference type="SAM" id="Phobius"/>
    </source>
</evidence>
<evidence type="ECO:0000313" key="9">
    <source>
        <dbReference type="EMBL" id="ADP33183.1"/>
    </source>
</evidence>
<dbReference type="InterPro" id="IPR036259">
    <property type="entry name" value="MFS_trans_sf"/>
</dbReference>
<evidence type="ECO:0000259" key="8">
    <source>
        <dbReference type="PROSITE" id="PS50850"/>
    </source>
</evidence>
<feature type="transmembrane region" description="Helical" evidence="7">
    <location>
        <begin position="261"/>
        <end position="281"/>
    </location>
</feature>
<keyword evidence="2" id="KW-0813">Transport</keyword>
<proteinExistence type="predicted"/>
<gene>
    <name evidence="9" type="ordered locus">BATR1942_11260</name>
</gene>
<dbReference type="CDD" id="cd06173">
    <property type="entry name" value="MFS_MefA_like"/>
    <property type="match status" value="1"/>
</dbReference>
<feature type="transmembrane region" description="Helical" evidence="7">
    <location>
        <begin position="45"/>
        <end position="66"/>
    </location>
</feature>
<comment type="subcellular location">
    <subcellularLocation>
        <location evidence="1">Cell membrane</location>
        <topology evidence="1">Multi-pass membrane protein</topology>
    </subcellularLocation>
</comment>
<keyword evidence="4 7" id="KW-0812">Transmembrane</keyword>
<feature type="transmembrane region" description="Helical" evidence="7">
    <location>
        <begin position="311"/>
        <end position="336"/>
    </location>
</feature>
<sequence length="411" mass="45760">MHMKRLIESWKYPAFLLGAIGISTISEWIYFISLNLIVLKETGSALAVSILYILKPLAALFTNVWSGSLIDRLHQRNLMIALDFIRAVCIAVIPLLLSIWPVYSIYFIVFFINMANSMFRPASMAYITKLIPPDHRKRFNSLRALLDSGGFLLGPSIAGMLFLIGTPIFSIYINAFALLISGVITSFMPKLEKRAEITEKLSVNLIRKDWNVVIRFSRKNSYIMCIYFLFTCVLTVMMTAIDSLEAAFCKEILQLSDTDYGFLVSVAGAGIIVGAFVNSVFVKKLPTSLLMGLGSLFVSAGYIIYAFSNFFLMAACGFFVLAFFLAFANTGFMTFYQKNIPAEVMGRVGSIYALSEAALIIIATLCFGIGAQLKSIQFVVILGAVIMFLFSIILCIFLFQPKRAGTHETYI</sequence>
<evidence type="ECO:0000256" key="3">
    <source>
        <dbReference type="ARBA" id="ARBA00022475"/>
    </source>
</evidence>
<feature type="transmembrane region" description="Helical" evidence="7">
    <location>
        <begin position="376"/>
        <end position="399"/>
    </location>
</feature>
<dbReference type="Proteomes" id="UP000006867">
    <property type="component" value="Chromosome"/>
</dbReference>
<dbReference type="Gene3D" id="1.20.1250.20">
    <property type="entry name" value="MFS general substrate transporter like domains"/>
    <property type="match status" value="1"/>
</dbReference>
<protein>
    <recommendedName>
        <fullName evidence="8">Major facilitator superfamily (MFS) profile domain-containing protein</fullName>
    </recommendedName>
</protein>
<evidence type="ECO:0000256" key="6">
    <source>
        <dbReference type="ARBA" id="ARBA00023136"/>
    </source>
</evidence>
<keyword evidence="10" id="KW-1185">Reference proteome</keyword>
<dbReference type="EMBL" id="CP002207">
    <property type="protein sequence ID" value="ADP33183.1"/>
    <property type="molecule type" value="Genomic_DNA"/>
</dbReference>
<dbReference type="SUPFAM" id="SSF103473">
    <property type="entry name" value="MFS general substrate transporter"/>
    <property type="match status" value="1"/>
</dbReference>
<feature type="transmembrane region" description="Helical" evidence="7">
    <location>
        <begin position="348"/>
        <end position="370"/>
    </location>
</feature>
<dbReference type="Pfam" id="PF07690">
    <property type="entry name" value="MFS_1"/>
    <property type="match status" value="1"/>
</dbReference>
<reference evidence="9 10" key="1">
    <citation type="journal article" date="2011" name="Front. Microbiol.">
        <title>Genomic signatures of strain selection and enhancement in Bacillus atrophaeus var. globigii, a historical biowarfare simulant.</title>
        <authorList>
            <person name="Gibbons H.S."/>
            <person name="Broomall S.M."/>
            <person name="McNew L.A."/>
            <person name="Daligault H."/>
            <person name="Chapman C."/>
            <person name="Bruce D."/>
            <person name="Karavis M."/>
            <person name="Krepps M."/>
            <person name="McGregor P.A."/>
            <person name="Hong C."/>
            <person name="Park K.H."/>
            <person name="Akmal A."/>
            <person name="Feldman A."/>
            <person name="Lin J.S."/>
            <person name="Chang W.E."/>
            <person name="Higgs B.W."/>
            <person name="Demirev P."/>
            <person name="Lindquist J."/>
            <person name="Liem A."/>
            <person name="Fochler E."/>
            <person name="Read T.D."/>
            <person name="Tapia R."/>
            <person name="Johnson S."/>
            <person name="Bishop-Lilly K.A."/>
            <person name="Detter C."/>
            <person name="Han C."/>
            <person name="Sozhamannan S."/>
            <person name="Rosenzweig C.N."/>
            <person name="Skowronski E.W."/>
        </authorList>
    </citation>
    <scope>NUCLEOTIDE SEQUENCE [LARGE SCALE GENOMIC DNA]</scope>
    <source>
        <strain evidence="9 10">1942</strain>
    </source>
</reference>
<organism evidence="9 10">
    <name type="scientific">Bacillus atrophaeus (strain 1942)</name>
    <dbReference type="NCBI Taxonomy" id="720555"/>
    <lineage>
        <taxon>Bacteria</taxon>
        <taxon>Bacillati</taxon>
        <taxon>Bacillota</taxon>
        <taxon>Bacilli</taxon>
        <taxon>Bacillales</taxon>
        <taxon>Bacillaceae</taxon>
        <taxon>Bacillus</taxon>
    </lineage>
</organism>
<feature type="transmembrane region" description="Helical" evidence="7">
    <location>
        <begin position="288"/>
        <end position="305"/>
    </location>
</feature>
<dbReference type="PANTHER" id="PTHR43266:SF7">
    <property type="entry name" value="TRANSPORTER, PUTATIVE-RELATED"/>
    <property type="match status" value="1"/>
</dbReference>
<feature type="domain" description="Major facilitator superfamily (MFS) profile" evidence="8">
    <location>
        <begin position="7"/>
        <end position="403"/>
    </location>
</feature>
<feature type="transmembrane region" description="Helical" evidence="7">
    <location>
        <begin position="222"/>
        <end position="241"/>
    </location>
</feature>
<dbReference type="PANTHER" id="PTHR43266">
    <property type="entry name" value="MACROLIDE-EFFLUX PROTEIN"/>
    <property type="match status" value="1"/>
</dbReference>
<dbReference type="InterPro" id="IPR011701">
    <property type="entry name" value="MFS"/>
</dbReference>
<evidence type="ECO:0000256" key="4">
    <source>
        <dbReference type="ARBA" id="ARBA00022692"/>
    </source>
</evidence>
<feature type="transmembrane region" description="Helical" evidence="7">
    <location>
        <begin position="171"/>
        <end position="188"/>
    </location>
</feature>
<keyword evidence="6 7" id="KW-0472">Membrane</keyword>
<evidence type="ECO:0000313" key="10">
    <source>
        <dbReference type="Proteomes" id="UP000006867"/>
    </source>
</evidence>
<evidence type="ECO:0000256" key="2">
    <source>
        <dbReference type="ARBA" id="ARBA00022448"/>
    </source>
</evidence>
<feature type="transmembrane region" description="Helical" evidence="7">
    <location>
        <begin position="12"/>
        <end position="33"/>
    </location>
</feature>